<dbReference type="CDD" id="cd11615">
    <property type="entry name" value="SAF_NeuB_like"/>
    <property type="match status" value="1"/>
</dbReference>
<reference evidence="2 3" key="1">
    <citation type="submission" date="2016-04" db="EMBL/GenBank/DDBJ databases">
        <title>Draft genome sequence of freshwater magnetotactic bacteria Magnetospirillum marisnigri SP-1 and Magnetospirillum moscoviense BB-1.</title>
        <authorList>
            <person name="Koziaeva V."/>
            <person name="Dziuba M.V."/>
            <person name="Ivanov T.M."/>
            <person name="Kuznetsov B."/>
            <person name="Grouzdev D.S."/>
        </authorList>
    </citation>
    <scope>NUCLEOTIDE SEQUENCE [LARGE SCALE GENOMIC DNA]</scope>
    <source>
        <strain evidence="2 3">BB-1</strain>
    </source>
</reference>
<evidence type="ECO:0000313" key="2">
    <source>
        <dbReference type="EMBL" id="OAN51361.1"/>
    </source>
</evidence>
<dbReference type="Gene3D" id="3.90.1210.10">
    <property type="entry name" value="Antifreeze-like/N-acetylneuraminic acid synthase C-terminal domain"/>
    <property type="match status" value="1"/>
</dbReference>
<dbReference type="OrthoDB" id="9781701at2"/>
<dbReference type="SUPFAM" id="SSF51569">
    <property type="entry name" value="Aldolase"/>
    <property type="match status" value="1"/>
</dbReference>
<dbReference type="PROSITE" id="PS50844">
    <property type="entry name" value="AFP_LIKE"/>
    <property type="match status" value="1"/>
</dbReference>
<dbReference type="NCBIfam" id="TIGR03586">
    <property type="entry name" value="PseI"/>
    <property type="match status" value="1"/>
</dbReference>
<dbReference type="InterPro" id="IPR013785">
    <property type="entry name" value="Aldolase_TIM"/>
</dbReference>
<dbReference type="SUPFAM" id="SSF51269">
    <property type="entry name" value="AFP III-like domain"/>
    <property type="match status" value="1"/>
</dbReference>
<dbReference type="Gene3D" id="3.20.20.70">
    <property type="entry name" value="Aldolase class I"/>
    <property type="match status" value="1"/>
</dbReference>
<dbReference type="SMART" id="SM00858">
    <property type="entry name" value="SAF"/>
    <property type="match status" value="1"/>
</dbReference>
<dbReference type="Proteomes" id="UP000078543">
    <property type="component" value="Unassembled WGS sequence"/>
</dbReference>
<dbReference type="InterPro" id="IPR013132">
    <property type="entry name" value="PseI/NeuA/B-like_N"/>
</dbReference>
<dbReference type="STRING" id="1437059.A6A05_10850"/>
<evidence type="ECO:0000313" key="3">
    <source>
        <dbReference type="Proteomes" id="UP000078543"/>
    </source>
</evidence>
<sequence>MLPHVPEAIAIAGRLIGQTHPPYVIAELSANHMGDINRAFKMMEEAKAAGADAVKLQTYTADTITIAHDDPSFVIQGGLWDGRSLHDLYQEAQTPWDWHPALFAKGAELGITVFSTPFDPTAIDLLESLNTPAYKVASFELVDLPLIARMAATGKPMIMSTGMASLGEIEEAVATARNNGCYDLILLHCVSGYPTPPADANLRTLPHLAAAFGVQAGLSDHTMGVAVSLAAVALGATVIEKHVTLARADGGPDAAFSLEPAELAELVRGTRAAWEALGRVTYDVEASEAGLRQFRRSLYAVADIAAGEVLTEAKVRSIRPGFGLKPKYLPDILGRTAQRAIKRGEPMDWDMVSPKKS</sequence>
<dbReference type="PANTHER" id="PTHR42966">
    <property type="entry name" value="N-ACETYLNEURAMINATE SYNTHASE"/>
    <property type="match status" value="1"/>
</dbReference>
<dbReference type="InterPro" id="IPR020030">
    <property type="entry name" value="Pseudaminic_synth_PseI"/>
</dbReference>
<gene>
    <name evidence="2" type="ORF">A6A05_10850</name>
</gene>
<dbReference type="PANTHER" id="PTHR42966:SF2">
    <property type="entry name" value="PSEUDAMINIC ACID SYNTHASE"/>
    <property type="match status" value="1"/>
</dbReference>
<organism evidence="2 3">
    <name type="scientific">Magnetospirillum moscoviense</name>
    <dbReference type="NCBI Taxonomy" id="1437059"/>
    <lineage>
        <taxon>Bacteria</taxon>
        <taxon>Pseudomonadati</taxon>
        <taxon>Pseudomonadota</taxon>
        <taxon>Alphaproteobacteria</taxon>
        <taxon>Rhodospirillales</taxon>
        <taxon>Rhodospirillaceae</taxon>
        <taxon>Magnetospirillum</taxon>
    </lineage>
</organism>
<dbReference type="GO" id="GO:0047444">
    <property type="term" value="F:N-acylneuraminate-9-phosphate synthase activity"/>
    <property type="evidence" value="ECO:0007669"/>
    <property type="project" value="TreeGrafter"/>
</dbReference>
<name>A0A178MT84_9PROT</name>
<dbReference type="GO" id="GO:0016051">
    <property type="term" value="P:carbohydrate biosynthetic process"/>
    <property type="evidence" value="ECO:0007669"/>
    <property type="project" value="InterPro"/>
</dbReference>
<dbReference type="InterPro" id="IPR051690">
    <property type="entry name" value="PseI-like"/>
</dbReference>
<dbReference type="InterPro" id="IPR057736">
    <property type="entry name" value="SAF_PseI/NeuA/NeuB"/>
</dbReference>
<proteinExistence type="predicted"/>
<protein>
    <submittedName>
        <fullName evidence="2">Pseudaminic acid synthase</fullName>
    </submittedName>
</protein>
<dbReference type="Pfam" id="PF03102">
    <property type="entry name" value="NeuB"/>
    <property type="match status" value="1"/>
</dbReference>
<dbReference type="InterPro" id="IPR013974">
    <property type="entry name" value="SAF"/>
</dbReference>
<dbReference type="InterPro" id="IPR006190">
    <property type="entry name" value="SAF_AFP_Neu5Ac"/>
</dbReference>
<comment type="caution">
    <text evidence="2">The sequence shown here is derived from an EMBL/GenBank/DDBJ whole genome shotgun (WGS) entry which is preliminary data.</text>
</comment>
<dbReference type="AlphaFoldDB" id="A0A178MT84"/>
<dbReference type="InterPro" id="IPR036732">
    <property type="entry name" value="AFP_Neu5c_C_sf"/>
</dbReference>
<evidence type="ECO:0000259" key="1">
    <source>
        <dbReference type="PROSITE" id="PS50844"/>
    </source>
</evidence>
<dbReference type="Pfam" id="PF08666">
    <property type="entry name" value="SAF"/>
    <property type="match status" value="1"/>
</dbReference>
<accession>A0A178MT84</accession>
<dbReference type="EMBL" id="LWQU01000131">
    <property type="protein sequence ID" value="OAN51361.1"/>
    <property type="molecule type" value="Genomic_DNA"/>
</dbReference>
<feature type="domain" description="AFP-like" evidence="1">
    <location>
        <begin position="297"/>
        <end position="355"/>
    </location>
</feature>
<keyword evidence="3" id="KW-1185">Reference proteome</keyword>
<dbReference type="RefSeq" id="WP_068499550.1">
    <property type="nucleotide sequence ID" value="NZ_LWQU01000131.1"/>
</dbReference>